<organism evidence="2 3">
    <name type="scientific">Euzebya pacifica</name>
    <dbReference type="NCBI Taxonomy" id="1608957"/>
    <lineage>
        <taxon>Bacteria</taxon>
        <taxon>Bacillati</taxon>
        <taxon>Actinomycetota</taxon>
        <taxon>Nitriliruptoria</taxon>
        <taxon>Euzebyales</taxon>
    </lineage>
</organism>
<keyword evidence="3" id="KW-1185">Reference proteome</keyword>
<reference evidence="2 3" key="1">
    <citation type="submission" date="2018-09" db="EMBL/GenBank/DDBJ databases">
        <title>Complete genome sequence of Euzebya sp. DY32-46 isolated from seawater of Pacific Ocean.</title>
        <authorList>
            <person name="Xu L."/>
            <person name="Wu Y.-H."/>
            <person name="Xu X.-W."/>
        </authorList>
    </citation>
    <scope>NUCLEOTIDE SEQUENCE [LARGE SCALE GENOMIC DNA]</scope>
    <source>
        <strain evidence="2 3">DY32-46</strain>
    </source>
</reference>
<feature type="transmembrane region" description="Helical" evidence="1">
    <location>
        <begin position="21"/>
        <end position="42"/>
    </location>
</feature>
<evidence type="ECO:0000313" key="2">
    <source>
        <dbReference type="EMBL" id="AXV05501.1"/>
    </source>
</evidence>
<dbReference type="Proteomes" id="UP000264006">
    <property type="component" value="Chromosome"/>
</dbReference>
<feature type="transmembrane region" description="Helical" evidence="1">
    <location>
        <begin position="89"/>
        <end position="108"/>
    </location>
</feature>
<dbReference type="AlphaFoldDB" id="A0A346XTF4"/>
<proteinExistence type="predicted"/>
<gene>
    <name evidence="2" type="ORF">DVS28_a0800</name>
</gene>
<keyword evidence="1" id="KW-1133">Transmembrane helix</keyword>
<dbReference type="RefSeq" id="WP_114590302.1">
    <property type="nucleotide sequence ID" value="NZ_CP031165.1"/>
</dbReference>
<name>A0A346XTF4_9ACTN</name>
<sequence length="140" mass="14363">MAGAIPVQTQEDIVPPTPKPIGYRLAGVLLAPGVAATMHLVLTGPFGLSLESGFGLMTVTLATLAVGMVAWIAVMLLEQGLGKEKSRRIWMAVAFGALAASILAIVPADVTTGAKWGLVALFSAVAVVLIPTMAARGQKD</sequence>
<dbReference type="EMBL" id="CP031165">
    <property type="protein sequence ID" value="AXV05501.1"/>
    <property type="molecule type" value="Genomic_DNA"/>
</dbReference>
<accession>A0A346XTF4</accession>
<keyword evidence="1" id="KW-0472">Membrane</keyword>
<dbReference type="KEGG" id="euz:DVS28_a0800"/>
<evidence type="ECO:0000256" key="1">
    <source>
        <dbReference type="SAM" id="Phobius"/>
    </source>
</evidence>
<feature type="transmembrane region" description="Helical" evidence="1">
    <location>
        <begin position="114"/>
        <end position="135"/>
    </location>
</feature>
<dbReference type="Pfam" id="PF19545">
    <property type="entry name" value="DUF6069"/>
    <property type="match status" value="1"/>
</dbReference>
<dbReference type="OrthoDB" id="5244008at2"/>
<dbReference type="InterPro" id="IPR045713">
    <property type="entry name" value="DUF6069"/>
</dbReference>
<protein>
    <submittedName>
        <fullName evidence="2">Uncharacterized protein</fullName>
    </submittedName>
</protein>
<feature type="transmembrane region" description="Helical" evidence="1">
    <location>
        <begin position="54"/>
        <end position="77"/>
    </location>
</feature>
<evidence type="ECO:0000313" key="3">
    <source>
        <dbReference type="Proteomes" id="UP000264006"/>
    </source>
</evidence>
<keyword evidence="1" id="KW-0812">Transmembrane</keyword>